<keyword evidence="4" id="KW-1185">Reference proteome</keyword>
<dbReference type="InterPro" id="IPR036689">
    <property type="entry name" value="ESAT-6-like_sf"/>
</dbReference>
<protein>
    <submittedName>
        <fullName evidence="3">Type VII secretion system (Wss) protein ESAT-6</fullName>
    </submittedName>
</protein>
<dbReference type="Pfam" id="PF25547">
    <property type="entry name" value="WXG100_2"/>
    <property type="match status" value="1"/>
</dbReference>
<dbReference type="Gene3D" id="1.10.287.1060">
    <property type="entry name" value="ESAT-6-like"/>
    <property type="match status" value="1"/>
</dbReference>
<dbReference type="Proteomes" id="UP000275456">
    <property type="component" value="Unassembled WGS sequence"/>
</dbReference>
<comment type="caution">
    <text evidence="3">The sequence shown here is derived from an EMBL/GenBank/DDBJ whole genome shotgun (WGS) entry which is preliminary data.</text>
</comment>
<dbReference type="EMBL" id="RKHJ01000001">
    <property type="protein sequence ID" value="ROR65643.1"/>
    <property type="molecule type" value="Genomic_DNA"/>
</dbReference>
<evidence type="ECO:0000313" key="3">
    <source>
        <dbReference type="EMBL" id="ROR65643.1"/>
    </source>
</evidence>
<feature type="domain" description="Outer membrane channel protein CpnT-like N-terminal" evidence="2">
    <location>
        <begin position="11"/>
        <end position="140"/>
    </location>
</feature>
<evidence type="ECO:0000259" key="2">
    <source>
        <dbReference type="Pfam" id="PF25547"/>
    </source>
</evidence>
<proteinExistence type="predicted"/>
<dbReference type="SUPFAM" id="SSF140453">
    <property type="entry name" value="EsxAB dimer-like"/>
    <property type="match status" value="1"/>
</dbReference>
<keyword evidence="1" id="KW-0175">Coiled coil</keyword>
<name>A0A3N2ARG8_9MICO</name>
<dbReference type="RefSeq" id="WP_123696711.1">
    <property type="nucleotide sequence ID" value="NZ_RKHJ01000001.1"/>
</dbReference>
<feature type="coiled-coil region" evidence="1">
    <location>
        <begin position="196"/>
        <end position="223"/>
    </location>
</feature>
<evidence type="ECO:0000256" key="1">
    <source>
        <dbReference type="SAM" id="Coils"/>
    </source>
</evidence>
<dbReference type="OrthoDB" id="9111418at2"/>
<sequence length="239" mass="25172">MAMNLPGELVWVLDMLGYDWPPLDEDEMRRAAQIMRQFKDDIEGTIDVAETRVKDGVGAALTGQASTSFKSAWDADRSTNIQKMVDALDPVAGGVDIAADAVVALKVKVIAELVITAAQIAAAAASAVFTLGASLAANAAIIALRKKALDVLTNIMVDQLAQQLLPMIIEPLQGPMMDGLTAMLEAELVEGAIGDVSEFEADLDALDQAAGDLESNAADQERLADDFIAQISSCQIVTG</sequence>
<organism evidence="3 4">
    <name type="scientific">Agrococcus jenensis</name>
    <dbReference type="NCBI Taxonomy" id="46353"/>
    <lineage>
        <taxon>Bacteria</taxon>
        <taxon>Bacillati</taxon>
        <taxon>Actinomycetota</taxon>
        <taxon>Actinomycetes</taxon>
        <taxon>Micrococcales</taxon>
        <taxon>Microbacteriaceae</taxon>
        <taxon>Agrococcus</taxon>
    </lineage>
</organism>
<dbReference type="AlphaFoldDB" id="A0A3N2ARG8"/>
<evidence type="ECO:0000313" key="4">
    <source>
        <dbReference type="Proteomes" id="UP000275456"/>
    </source>
</evidence>
<accession>A0A3N2ARG8</accession>
<gene>
    <name evidence="3" type="ORF">EDD26_1012</name>
</gene>
<reference evidence="3 4" key="1">
    <citation type="submission" date="2018-11" db="EMBL/GenBank/DDBJ databases">
        <title>Sequencing the genomes of 1000 actinobacteria strains.</title>
        <authorList>
            <person name="Klenk H.-P."/>
        </authorList>
    </citation>
    <scope>NUCLEOTIDE SEQUENCE [LARGE SCALE GENOMIC DNA]</scope>
    <source>
        <strain evidence="3 4">DSM 9580</strain>
    </source>
</reference>
<dbReference type="InterPro" id="IPR057746">
    <property type="entry name" value="CpnT-like_N"/>
</dbReference>